<name>A0A2D0CB40_ENTFC</name>
<dbReference type="Proteomes" id="UP000224303">
    <property type="component" value="Unassembled WGS sequence"/>
</dbReference>
<organism evidence="2 3">
    <name type="scientific">Enterococcus faecium</name>
    <name type="common">Streptococcus faecium</name>
    <dbReference type="NCBI Taxonomy" id="1352"/>
    <lineage>
        <taxon>Bacteria</taxon>
        <taxon>Bacillati</taxon>
        <taxon>Bacillota</taxon>
        <taxon>Bacilli</taxon>
        <taxon>Lactobacillales</taxon>
        <taxon>Enterococcaceae</taxon>
        <taxon>Enterococcus</taxon>
    </lineage>
</organism>
<dbReference type="SUPFAM" id="SSF47413">
    <property type="entry name" value="lambda repressor-like DNA-binding domains"/>
    <property type="match status" value="1"/>
</dbReference>
<reference evidence="2 3" key="1">
    <citation type="submission" date="2017-10" db="EMBL/GenBank/DDBJ databases">
        <title>Draft genomes of the Enterococcus faecium isolated from human feces before and after Helicobacter pylori eradication therapy.</title>
        <authorList>
            <person name="Prianichniikov N.A."/>
            <person name="Glushchenko O.E."/>
            <person name="Malakhova M.V."/>
        </authorList>
    </citation>
    <scope>NUCLEOTIDE SEQUENCE [LARGE SCALE GENOMIC DNA]</scope>
    <source>
        <strain evidence="2 3">Hp_5-7</strain>
    </source>
</reference>
<dbReference type="EMBL" id="CP033041">
    <property type="protein sequence ID" value="AYM73652.1"/>
    <property type="molecule type" value="Genomic_DNA"/>
</dbReference>
<protein>
    <submittedName>
        <fullName evidence="2">XRE family transcriptional regulator</fullName>
    </submittedName>
</protein>
<evidence type="ECO:0000313" key="4">
    <source>
        <dbReference type="Proteomes" id="UP000275747"/>
    </source>
</evidence>
<gene>
    <name evidence="2" type="ORF">CQR37_16400</name>
    <name evidence="1" type="ORF">D9Z05_10500</name>
</gene>
<evidence type="ECO:0000313" key="1">
    <source>
        <dbReference type="EMBL" id="AYM73652.1"/>
    </source>
</evidence>
<dbReference type="InterPro" id="IPR010982">
    <property type="entry name" value="Lambda_DNA-bd_dom_sf"/>
</dbReference>
<sequence>MKPYAIEIGVRIKKTRTNLGYSMSQFGELISDYPKMTVNNWESGINLHQND</sequence>
<evidence type="ECO:0000313" key="3">
    <source>
        <dbReference type="Proteomes" id="UP000224303"/>
    </source>
</evidence>
<dbReference type="Gene3D" id="1.10.260.40">
    <property type="entry name" value="lambda repressor-like DNA-binding domains"/>
    <property type="match status" value="1"/>
</dbReference>
<dbReference type="GO" id="GO:0003677">
    <property type="term" value="F:DNA binding"/>
    <property type="evidence" value="ECO:0007669"/>
    <property type="project" value="InterPro"/>
</dbReference>
<reference evidence="1 4" key="2">
    <citation type="submission" date="2018-10" db="EMBL/GenBank/DDBJ databases">
        <title>Escaping from acidified nitrite in gastric host defense: Transcriptomic basis for resistance to free nitrous acid in Enterococcus faecalis.</title>
        <authorList>
            <person name="Yu Z."/>
            <person name="Shi D."/>
            <person name="Liu W."/>
            <person name="Meng F."/>
        </authorList>
    </citation>
    <scope>NUCLEOTIDE SEQUENCE [LARGE SCALE GENOMIC DNA]</scope>
    <source>
        <strain evidence="1 4">JE1</strain>
    </source>
</reference>
<dbReference type="EMBL" id="PCGC01000383">
    <property type="protein sequence ID" value="PHL20106.1"/>
    <property type="molecule type" value="Genomic_DNA"/>
</dbReference>
<dbReference type="AlphaFoldDB" id="A0A2D0CB40"/>
<dbReference type="Proteomes" id="UP000275747">
    <property type="component" value="Chromosome"/>
</dbReference>
<evidence type="ECO:0000313" key="2">
    <source>
        <dbReference type="EMBL" id="PHL20106.1"/>
    </source>
</evidence>
<proteinExistence type="predicted"/>
<accession>A0A2D0CB40</accession>